<dbReference type="Proteomes" id="UP001368654">
    <property type="component" value="Unassembled WGS sequence"/>
</dbReference>
<evidence type="ECO:0000313" key="3">
    <source>
        <dbReference type="EMBL" id="MEJ1156159.1"/>
    </source>
</evidence>
<dbReference type="PANTHER" id="PTHR43736">
    <property type="entry name" value="ADP-RIBOSE PYROPHOSPHATASE"/>
    <property type="match status" value="1"/>
</dbReference>
<dbReference type="RefSeq" id="WP_337338595.1">
    <property type="nucleotide sequence ID" value="NZ_JBBDGL010000003.1"/>
</dbReference>
<evidence type="ECO:0000256" key="1">
    <source>
        <dbReference type="ARBA" id="ARBA00005582"/>
    </source>
</evidence>
<accession>A0ABU8LWB2</accession>
<dbReference type="CDD" id="cd04690">
    <property type="entry name" value="NUDIX_Hydrolase"/>
    <property type="match status" value="1"/>
</dbReference>
<dbReference type="PROSITE" id="PS51462">
    <property type="entry name" value="NUDIX"/>
    <property type="match status" value="1"/>
</dbReference>
<evidence type="ECO:0000313" key="4">
    <source>
        <dbReference type="Proteomes" id="UP001368654"/>
    </source>
</evidence>
<keyword evidence="4" id="KW-1185">Reference proteome</keyword>
<dbReference type="PANTHER" id="PTHR43736:SF1">
    <property type="entry name" value="DIHYDRONEOPTERIN TRIPHOSPHATE DIPHOSPHATASE"/>
    <property type="match status" value="1"/>
</dbReference>
<comment type="caution">
    <text evidence="3">The sequence shown here is derived from an EMBL/GenBank/DDBJ whole genome shotgun (WGS) entry which is preliminary data.</text>
</comment>
<gene>
    <name evidence="3" type="ORF">WDU96_11185</name>
</gene>
<comment type="similarity">
    <text evidence="1">Belongs to the Nudix hydrolase family.</text>
</comment>
<dbReference type="InterPro" id="IPR000086">
    <property type="entry name" value="NUDIX_hydrolase_dom"/>
</dbReference>
<evidence type="ECO:0000259" key="2">
    <source>
        <dbReference type="PROSITE" id="PS51462"/>
    </source>
</evidence>
<name>A0ABU8LWB2_9MICO</name>
<dbReference type="SUPFAM" id="SSF55811">
    <property type="entry name" value="Nudix"/>
    <property type="match status" value="1"/>
</dbReference>
<feature type="domain" description="Nudix hydrolase" evidence="2">
    <location>
        <begin position="14"/>
        <end position="143"/>
    </location>
</feature>
<sequence>MIDDTRSTESSGPHRVVHVSAMVVSDEHGRALVVRKAGASVFQQPGGKPDPGETALETGLRELQEETGITVDAANVEALGTFTDIAANEPGHSVVAQAFAVKVQGVNAAASAEIAELRWVREHEVADTPLAPLSRNQLIRFAWR</sequence>
<protein>
    <submittedName>
        <fullName evidence="3">NUDIX domain-containing protein</fullName>
    </submittedName>
</protein>
<proteinExistence type="inferred from homology"/>
<dbReference type="Gene3D" id="3.90.79.10">
    <property type="entry name" value="Nucleoside Triphosphate Pyrophosphohydrolase"/>
    <property type="match status" value="1"/>
</dbReference>
<organism evidence="3 4">
    <name type="scientific">Microbacterium marmarense</name>
    <dbReference type="NCBI Taxonomy" id="3122051"/>
    <lineage>
        <taxon>Bacteria</taxon>
        <taxon>Bacillati</taxon>
        <taxon>Actinomycetota</taxon>
        <taxon>Actinomycetes</taxon>
        <taxon>Micrococcales</taxon>
        <taxon>Microbacteriaceae</taxon>
        <taxon>Microbacterium</taxon>
    </lineage>
</organism>
<dbReference type="Pfam" id="PF00293">
    <property type="entry name" value="NUDIX"/>
    <property type="match status" value="1"/>
</dbReference>
<dbReference type="InterPro" id="IPR015797">
    <property type="entry name" value="NUDIX_hydrolase-like_dom_sf"/>
</dbReference>
<reference evidence="3 4" key="1">
    <citation type="submission" date="2024-02" db="EMBL/GenBank/DDBJ databases">
        <authorList>
            <person name="Saticioglu I.B."/>
        </authorList>
    </citation>
    <scope>NUCLEOTIDE SEQUENCE [LARGE SCALE GENOMIC DNA]</scope>
    <source>
        <strain evidence="3 4">Mu-86</strain>
    </source>
</reference>
<dbReference type="EMBL" id="JBBDGL010000003">
    <property type="protein sequence ID" value="MEJ1156159.1"/>
    <property type="molecule type" value="Genomic_DNA"/>
</dbReference>